<dbReference type="GO" id="GO:0042073">
    <property type="term" value="P:intraciliary transport"/>
    <property type="evidence" value="ECO:0007669"/>
    <property type="project" value="InterPro"/>
</dbReference>
<dbReference type="AlphaFoldDB" id="A0A1V9ZTV7"/>
<evidence type="ECO:0000256" key="1">
    <source>
        <dbReference type="SAM" id="MobiDB-lite"/>
    </source>
</evidence>
<name>A0A1V9ZTV7_ACHHY</name>
<proteinExistence type="predicted"/>
<protein>
    <submittedName>
        <fullName evidence="2">Uncharacterized protein</fullName>
    </submittedName>
</protein>
<feature type="region of interest" description="Disordered" evidence="1">
    <location>
        <begin position="186"/>
        <end position="266"/>
    </location>
</feature>
<feature type="region of interest" description="Disordered" evidence="1">
    <location>
        <begin position="1"/>
        <end position="156"/>
    </location>
</feature>
<dbReference type="SMART" id="SM00320">
    <property type="entry name" value="WD40"/>
    <property type="match status" value="4"/>
</dbReference>
<dbReference type="GO" id="GO:0005868">
    <property type="term" value="C:cytoplasmic dynein complex"/>
    <property type="evidence" value="ECO:0007669"/>
    <property type="project" value="InterPro"/>
</dbReference>
<feature type="compositionally biased region" description="Low complexity" evidence="1">
    <location>
        <begin position="248"/>
        <end position="259"/>
    </location>
</feature>
<dbReference type="GO" id="GO:0005929">
    <property type="term" value="C:cilium"/>
    <property type="evidence" value="ECO:0007669"/>
    <property type="project" value="GOC"/>
</dbReference>
<keyword evidence="3" id="KW-1185">Reference proteome</keyword>
<dbReference type="InterPro" id="IPR001680">
    <property type="entry name" value="WD40_rpt"/>
</dbReference>
<dbReference type="PANTHER" id="PTHR16022:SF0">
    <property type="entry name" value="CYTOPLASMIC DYNEIN 2 INTERMEDIATE CHAIN 1"/>
    <property type="match status" value="1"/>
</dbReference>
<evidence type="ECO:0000313" key="3">
    <source>
        <dbReference type="Proteomes" id="UP000243579"/>
    </source>
</evidence>
<dbReference type="OrthoDB" id="2162425at2759"/>
<dbReference type="InterPro" id="IPR015943">
    <property type="entry name" value="WD40/YVTN_repeat-like_dom_sf"/>
</dbReference>
<dbReference type="GO" id="GO:0045504">
    <property type="term" value="F:dynein heavy chain binding"/>
    <property type="evidence" value="ECO:0007669"/>
    <property type="project" value="InterPro"/>
</dbReference>
<dbReference type="PANTHER" id="PTHR16022">
    <property type="entry name" value="WD REPEAT DOMAIN 60"/>
    <property type="match status" value="1"/>
</dbReference>
<dbReference type="Pfam" id="PF00400">
    <property type="entry name" value="WD40"/>
    <property type="match status" value="2"/>
</dbReference>
<dbReference type="GO" id="GO:0045503">
    <property type="term" value="F:dynein light chain binding"/>
    <property type="evidence" value="ECO:0007669"/>
    <property type="project" value="InterPro"/>
</dbReference>
<comment type="caution">
    <text evidence="2">The sequence shown here is derived from an EMBL/GenBank/DDBJ whole genome shotgun (WGS) entry which is preliminary data.</text>
</comment>
<dbReference type="Proteomes" id="UP000243579">
    <property type="component" value="Unassembled WGS sequence"/>
</dbReference>
<reference evidence="2 3" key="1">
    <citation type="journal article" date="2014" name="Genome Biol. Evol.">
        <title>The secreted proteins of Achlya hypogyna and Thraustotheca clavata identify the ancestral oomycete secretome and reveal gene acquisitions by horizontal gene transfer.</title>
        <authorList>
            <person name="Misner I."/>
            <person name="Blouin N."/>
            <person name="Leonard G."/>
            <person name="Richards T.A."/>
            <person name="Lane C.E."/>
        </authorList>
    </citation>
    <scope>NUCLEOTIDE SEQUENCE [LARGE SCALE GENOMIC DNA]</scope>
    <source>
        <strain evidence="2 3">ATCC 48635</strain>
    </source>
</reference>
<feature type="compositionally biased region" description="Basic and acidic residues" evidence="1">
    <location>
        <begin position="145"/>
        <end position="156"/>
    </location>
</feature>
<organism evidence="2 3">
    <name type="scientific">Achlya hypogyna</name>
    <name type="common">Oomycete</name>
    <name type="synonym">Protoachlya hypogyna</name>
    <dbReference type="NCBI Taxonomy" id="1202772"/>
    <lineage>
        <taxon>Eukaryota</taxon>
        <taxon>Sar</taxon>
        <taxon>Stramenopiles</taxon>
        <taxon>Oomycota</taxon>
        <taxon>Saprolegniomycetes</taxon>
        <taxon>Saprolegniales</taxon>
        <taxon>Achlyaceae</taxon>
        <taxon>Achlya</taxon>
    </lineage>
</organism>
<accession>A0A1V9ZTV7</accession>
<evidence type="ECO:0000313" key="2">
    <source>
        <dbReference type="EMBL" id="OQS01462.1"/>
    </source>
</evidence>
<dbReference type="InterPro" id="IPR042505">
    <property type="entry name" value="DYNC2I1"/>
</dbReference>
<feature type="compositionally biased region" description="Basic and acidic residues" evidence="1">
    <location>
        <begin position="225"/>
        <end position="247"/>
    </location>
</feature>
<dbReference type="EMBL" id="JNBR01000007">
    <property type="protein sequence ID" value="OQS01462.1"/>
    <property type="molecule type" value="Genomic_DNA"/>
</dbReference>
<gene>
    <name evidence="2" type="ORF">ACHHYP_00776</name>
</gene>
<sequence length="833" mass="89408">MAEPKADEDDVRKEMKKAAKKASKKAPDAGPTIAATPSKPKTPPAATAPPSAADVPKMNLANLASADPKPVAGTGEEKAKKKSSKKKADGPAGAVGPAPTATAIPATATPSPAIATSPTSAAVPKDDEEEKARQAARREAKRQKQKELEEAKRRKEELERQALELARREEEARQREIRKAQEIAALNANAEECQEEEDYDDDFENYEGDRADEEPAKPRPSNNDALDKPDEETVKKIREAMQAESKSRSSTPTASAKSSTRADVKEVKKAVSNNVVSSSIAGLKQAVDPRAKRVKEVLEKKKFEVEKFDVFHQPPTSDVDKYMQQLRLGAVRQVFVQTNDDARGVGTQTEHGEAVDFAMHFPDDRGNDVEDAHGSSSRHFMRFLERAAHVCEVLAEENMLHALQVSASASVQQTEAASTRNLSQLQAATLTTDSQPLLAQRTLVDLAFSPTVSHWLVTAYGPSADNNAKLFPEKSLLCVWDVNQTTAPVRWLRCEGSVSCCNLGPNREMFVLAGSDEGDVQLWDLRQPVAAHFEVAFGGLKLKVAPPSYSTAGLKYTAKSHAAPICSVAPIPSGSKGTNFQIGSLDDRGLVIVWSIVEWQADATDGLALDSCVEIGGQVRLVKTNVIDTAPSSAPGPIATLLAFVPTDSSQFLVGTTTGKLVVGSRFDKKLPVKVLASAVKAAVTSAAFSPFLPTYLLAGYADGSVRLFDRGLPQPLASWAEAPPGTGVAAVQWSASRAGVFFVLYTDGDVGVWDLLASHMSAVLVQRVGGGDRKARLRLSVSADMVKTCRPMLAVMAPHEPNQLLLLELSQPLTLKGPKELSQMQSALQGVI</sequence>
<feature type="compositionally biased region" description="Basic and acidic residues" evidence="1">
    <location>
        <begin position="207"/>
        <end position="217"/>
    </location>
</feature>
<dbReference type="SUPFAM" id="SSF50978">
    <property type="entry name" value="WD40 repeat-like"/>
    <property type="match status" value="1"/>
</dbReference>
<dbReference type="InterPro" id="IPR036322">
    <property type="entry name" value="WD40_repeat_dom_sf"/>
</dbReference>
<feature type="compositionally biased region" description="Low complexity" evidence="1">
    <location>
        <begin position="90"/>
        <end position="123"/>
    </location>
</feature>
<feature type="compositionally biased region" description="Acidic residues" evidence="1">
    <location>
        <begin position="192"/>
        <end position="206"/>
    </location>
</feature>
<dbReference type="STRING" id="1202772.A0A1V9ZTV7"/>
<dbReference type="Gene3D" id="2.130.10.10">
    <property type="entry name" value="YVTN repeat-like/Quinoprotein amine dehydrogenase"/>
    <property type="match status" value="2"/>
</dbReference>